<keyword evidence="2" id="KW-1185">Reference proteome</keyword>
<proteinExistence type="predicted"/>
<dbReference type="EMBL" id="CP040896">
    <property type="protein sequence ID" value="QDA60063.1"/>
    <property type="molecule type" value="Genomic_DNA"/>
</dbReference>
<dbReference type="KEGG" id="hyj:FHG12_08050"/>
<sequence>MKDTKPTSWSWLLAATFVAASLGLGCKDKATEVKKKIVYTGPTIETSNVVMLVSDSAKLQIKLTAPVQQQFESGDQIWPKNVMVTFYGQGDSAAGNRKVVNTLRGNYGKYDKLKNLYIVRGDVRVHNLEKDQKMFTEEVFFDQQKAIIYTDSTTAVRVETPTETLTGNGLRANQDFSNYRIFHPTGVFTVQQPASDSARAAKK</sequence>
<organism evidence="1 2">
    <name type="scientific">Hymenobacter jejuensis</name>
    <dbReference type="NCBI Taxonomy" id="2502781"/>
    <lineage>
        <taxon>Bacteria</taxon>
        <taxon>Pseudomonadati</taxon>
        <taxon>Bacteroidota</taxon>
        <taxon>Cytophagia</taxon>
        <taxon>Cytophagales</taxon>
        <taxon>Hymenobacteraceae</taxon>
        <taxon>Hymenobacter</taxon>
    </lineage>
</organism>
<dbReference type="AlphaFoldDB" id="A0A5B7ZZZ5"/>
<dbReference type="NCBIfam" id="TIGR04409">
    <property type="entry name" value="LptC_YrbK"/>
    <property type="match status" value="1"/>
</dbReference>
<reference evidence="1 2" key="1">
    <citation type="submission" date="2019-06" db="EMBL/GenBank/DDBJ databases">
        <authorList>
            <person name="Srinivasan S."/>
        </authorList>
    </citation>
    <scope>NUCLEOTIDE SEQUENCE [LARGE SCALE GENOMIC DNA]</scope>
    <source>
        <strain evidence="1 2">17J68-5</strain>
    </source>
</reference>
<dbReference type="Gene3D" id="2.60.450.10">
    <property type="entry name" value="Lipopolysaccharide (LPS) transport protein A like domain"/>
    <property type="match status" value="1"/>
</dbReference>
<dbReference type="GO" id="GO:0005886">
    <property type="term" value="C:plasma membrane"/>
    <property type="evidence" value="ECO:0007669"/>
    <property type="project" value="InterPro"/>
</dbReference>
<dbReference type="PROSITE" id="PS51257">
    <property type="entry name" value="PROKAR_LIPOPROTEIN"/>
    <property type="match status" value="1"/>
</dbReference>
<dbReference type="Pfam" id="PF06835">
    <property type="entry name" value="LptC"/>
    <property type="match status" value="1"/>
</dbReference>
<dbReference type="OrthoDB" id="9812080at2"/>
<dbReference type="InterPro" id="IPR010664">
    <property type="entry name" value="LipoPS_assembly_LptC-rel"/>
</dbReference>
<name>A0A5B7ZZZ5_9BACT</name>
<dbReference type="InterPro" id="IPR026265">
    <property type="entry name" value="LptC"/>
</dbReference>
<dbReference type="Proteomes" id="UP000305398">
    <property type="component" value="Chromosome"/>
</dbReference>
<evidence type="ECO:0000313" key="2">
    <source>
        <dbReference type="Proteomes" id="UP000305398"/>
    </source>
</evidence>
<gene>
    <name evidence="1" type="primary">lptC</name>
    <name evidence="1" type="ORF">FHG12_08050</name>
</gene>
<dbReference type="GO" id="GO:0015221">
    <property type="term" value="F:lipopolysaccharide transmembrane transporter activity"/>
    <property type="evidence" value="ECO:0007669"/>
    <property type="project" value="InterPro"/>
</dbReference>
<dbReference type="RefSeq" id="WP_139515241.1">
    <property type="nucleotide sequence ID" value="NZ_CP040896.1"/>
</dbReference>
<protein>
    <submittedName>
        <fullName evidence="1">LPS export ABC transporter periplasmic protein LptC</fullName>
    </submittedName>
</protein>
<accession>A0A5B7ZZZ5</accession>
<evidence type="ECO:0000313" key="1">
    <source>
        <dbReference type="EMBL" id="QDA60063.1"/>
    </source>
</evidence>